<name>A0ACD1A6T1_9FIRM</name>
<keyword evidence="2" id="KW-1185">Reference proteome</keyword>
<reference evidence="1" key="1">
    <citation type="submission" date="2019-08" db="EMBL/GenBank/DDBJ databases">
        <title>Genome sequence of Clostridiales bacterium MT110.</title>
        <authorList>
            <person name="Cao J."/>
        </authorList>
    </citation>
    <scope>NUCLEOTIDE SEQUENCE</scope>
    <source>
        <strain evidence="1">MT110</strain>
    </source>
</reference>
<protein>
    <submittedName>
        <fullName evidence="1">GntR family transcriptional regulator</fullName>
    </submittedName>
</protein>
<accession>A0ACD1A6T1</accession>
<proteinExistence type="predicted"/>
<dbReference type="EMBL" id="CP042469">
    <property type="protein sequence ID" value="QOX62147.1"/>
    <property type="molecule type" value="Genomic_DNA"/>
</dbReference>
<organism evidence="1 2">
    <name type="scientific">Anoxybacterium hadale</name>
    <dbReference type="NCBI Taxonomy" id="3408580"/>
    <lineage>
        <taxon>Bacteria</taxon>
        <taxon>Bacillati</taxon>
        <taxon>Bacillota</taxon>
        <taxon>Clostridia</taxon>
        <taxon>Peptostreptococcales</taxon>
        <taxon>Anaerovoracaceae</taxon>
        <taxon>Anoxybacterium</taxon>
    </lineage>
</organism>
<sequence length="226" mass="25875">MTKIKRKPIEKRPLYREEIGNAIRDAIASGDLKPGDRIVETQWAKDLGVSQSPVREAIRELEMMGLVENIPYQGCIVRKITERDMKDAYRVRMHLEVLGIQGAVEGATDEHLKELHKILVDMEAAAKKKAFNSYTKLNELFHEKIVEISQNQLLLRLWKQSHIQGSTFFGTQLSPQTLEELALRHKALYDAIAAKDEKLAQEAVFQHFQELIDEVDKSTLVERSQA</sequence>
<evidence type="ECO:0000313" key="2">
    <source>
        <dbReference type="Proteomes" id="UP000594014"/>
    </source>
</evidence>
<dbReference type="Proteomes" id="UP000594014">
    <property type="component" value="Chromosome"/>
</dbReference>
<gene>
    <name evidence="1" type="ORF">FRZ06_01660</name>
</gene>
<evidence type="ECO:0000313" key="1">
    <source>
        <dbReference type="EMBL" id="QOX62147.1"/>
    </source>
</evidence>